<evidence type="ECO:0000256" key="1">
    <source>
        <dbReference type="ARBA" id="ARBA00003253"/>
    </source>
</evidence>
<comment type="pathway">
    <text evidence="2">Protein modification; protein lipoylation via exogenous pathway; protein N(6)-(lipoyl)lysine from lipoate: step 2/2.</text>
</comment>
<evidence type="ECO:0000256" key="4">
    <source>
        <dbReference type="ARBA" id="ARBA00015925"/>
    </source>
</evidence>
<accession>A0A6A4IDJ2</accession>
<dbReference type="EMBL" id="ML769397">
    <property type="protein sequence ID" value="KAE9407207.1"/>
    <property type="molecule type" value="Genomic_DNA"/>
</dbReference>
<dbReference type="GO" id="GO:0017118">
    <property type="term" value="F:lipoyltransferase activity"/>
    <property type="evidence" value="ECO:0007669"/>
    <property type="project" value="TreeGrafter"/>
</dbReference>
<dbReference type="AlphaFoldDB" id="A0A6A4IDJ2"/>
<dbReference type="SUPFAM" id="SSF55681">
    <property type="entry name" value="Class II aaRS and biotin synthetases"/>
    <property type="match status" value="1"/>
</dbReference>
<dbReference type="GO" id="GO:0016874">
    <property type="term" value="F:ligase activity"/>
    <property type="evidence" value="ECO:0007669"/>
    <property type="project" value="UniProtKB-KW"/>
</dbReference>
<comment type="similarity">
    <text evidence="3">Belongs to the LplA family.</text>
</comment>
<comment type="function">
    <text evidence="1">Catalyzes both the ATP-dependent activation of exogenously supplied lipoate to lipoyl-AMP and the transfer of the activated lipoyl onto the lipoyl domains of lipoate-dependent enzymes.</text>
</comment>
<evidence type="ECO:0000256" key="3">
    <source>
        <dbReference type="ARBA" id="ARBA00008242"/>
    </source>
</evidence>
<dbReference type="PANTHER" id="PTHR12561:SF3">
    <property type="entry name" value="LIPOYLTRANSFERASE 1, MITOCHONDRIAL"/>
    <property type="match status" value="1"/>
</dbReference>
<organism evidence="7 8">
    <name type="scientific">Gymnopus androsaceus JB14</name>
    <dbReference type="NCBI Taxonomy" id="1447944"/>
    <lineage>
        <taxon>Eukaryota</taxon>
        <taxon>Fungi</taxon>
        <taxon>Dikarya</taxon>
        <taxon>Basidiomycota</taxon>
        <taxon>Agaricomycotina</taxon>
        <taxon>Agaricomycetes</taxon>
        <taxon>Agaricomycetidae</taxon>
        <taxon>Agaricales</taxon>
        <taxon>Marasmiineae</taxon>
        <taxon>Omphalotaceae</taxon>
        <taxon>Gymnopus</taxon>
    </lineage>
</organism>
<evidence type="ECO:0000256" key="5">
    <source>
        <dbReference type="SAM" id="MobiDB-lite"/>
    </source>
</evidence>
<dbReference type="UniPathway" id="UPA00537">
    <property type="reaction ID" value="UER00595"/>
</dbReference>
<dbReference type="InterPro" id="IPR045864">
    <property type="entry name" value="aa-tRNA-synth_II/BPL/LPL"/>
</dbReference>
<dbReference type="GO" id="GO:0009249">
    <property type="term" value="P:protein lipoylation"/>
    <property type="evidence" value="ECO:0007669"/>
    <property type="project" value="InterPro"/>
</dbReference>
<dbReference type="GO" id="GO:0005739">
    <property type="term" value="C:mitochondrion"/>
    <property type="evidence" value="ECO:0007669"/>
    <property type="project" value="TreeGrafter"/>
</dbReference>
<reference evidence="7" key="1">
    <citation type="journal article" date="2019" name="Environ. Microbiol.">
        <title>Fungal ecological strategies reflected in gene transcription - a case study of two litter decomposers.</title>
        <authorList>
            <person name="Barbi F."/>
            <person name="Kohler A."/>
            <person name="Barry K."/>
            <person name="Baskaran P."/>
            <person name="Daum C."/>
            <person name="Fauchery L."/>
            <person name="Ihrmark K."/>
            <person name="Kuo A."/>
            <person name="LaButti K."/>
            <person name="Lipzen A."/>
            <person name="Morin E."/>
            <person name="Grigoriev I.V."/>
            <person name="Henrissat B."/>
            <person name="Lindahl B."/>
            <person name="Martin F."/>
        </authorList>
    </citation>
    <scope>NUCLEOTIDE SEQUENCE</scope>
    <source>
        <strain evidence="7">JB14</strain>
    </source>
</reference>
<keyword evidence="7" id="KW-0436">Ligase</keyword>
<dbReference type="NCBIfam" id="TIGR00545">
    <property type="entry name" value="lipoyltrans"/>
    <property type="match status" value="1"/>
</dbReference>
<dbReference type="Gene3D" id="3.30.930.10">
    <property type="entry name" value="Bira Bifunctional Protein, Domain 2"/>
    <property type="match status" value="1"/>
</dbReference>
<protein>
    <recommendedName>
        <fullName evidence="4">Putative lipoate-protein ligase A</fullName>
    </recommendedName>
</protein>
<dbReference type="Gene3D" id="3.30.390.50">
    <property type="entry name" value="CO dehydrogenase flavoprotein, C-terminal domain"/>
    <property type="match status" value="1"/>
</dbReference>
<dbReference type="PROSITE" id="PS51733">
    <property type="entry name" value="BPL_LPL_CATALYTIC"/>
    <property type="match status" value="1"/>
</dbReference>
<evidence type="ECO:0000313" key="8">
    <source>
        <dbReference type="Proteomes" id="UP000799118"/>
    </source>
</evidence>
<dbReference type="InterPro" id="IPR004143">
    <property type="entry name" value="BPL_LPL_catalytic"/>
</dbReference>
<keyword evidence="8" id="KW-1185">Reference proteome</keyword>
<name>A0A6A4IDJ2_9AGAR</name>
<dbReference type="PANTHER" id="PTHR12561">
    <property type="entry name" value="LIPOATE-PROTEIN LIGASE"/>
    <property type="match status" value="1"/>
</dbReference>
<feature type="domain" description="BPL/LPL catalytic" evidence="6">
    <location>
        <begin position="66"/>
        <end position="250"/>
    </location>
</feature>
<dbReference type="OrthoDB" id="201621at2759"/>
<feature type="compositionally biased region" description="Low complexity" evidence="5">
    <location>
        <begin position="326"/>
        <end position="335"/>
    </location>
</feature>
<dbReference type="CDD" id="cd16443">
    <property type="entry name" value="LplA"/>
    <property type="match status" value="1"/>
</dbReference>
<dbReference type="InterPro" id="IPR004562">
    <property type="entry name" value="LipoylTrfase_LipoateP_Ligase"/>
</dbReference>
<evidence type="ECO:0000259" key="6">
    <source>
        <dbReference type="PROSITE" id="PS51733"/>
    </source>
</evidence>
<feature type="region of interest" description="Disordered" evidence="5">
    <location>
        <begin position="326"/>
        <end position="345"/>
    </location>
</feature>
<sequence length="394" mass="45324">MLSSRLPRHSRCLIQRSRVFDLSRYYSTSPNPNTPTQTPQHSIYVSKSTNPYFNLSFEDWLFRHKTPDEPLLLLYRDDPCVVIGRNQNPWKEVNFAALRATQGRIPFIRRRSGGGTVYHDHGNTNFSIHLPRASFDRHLTAQVILRAVRSLGIDDAIVNDRNDICVGKEKIAYKIVNKRAYHHGTMLISTRLDTLGDLLHSNNTKDETMQTKGVASVRSPVRNLQRFNVTHESFVEAVVREFREEYYQCAESEVQIIGEDEYRDMEYIQKGMLELPSWEWAYGQTPEFTYTPRRSFEWGSVTAKIRSKHGIILDCSVTVEVVASESESDYSTTTSNRRTDSPHPKQDVALKLLQDRRYGFVSAEDIQNALALSGINGPGFRKDIAHWLEMMMNS</sequence>
<evidence type="ECO:0000313" key="7">
    <source>
        <dbReference type="EMBL" id="KAE9407207.1"/>
    </source>
</evidence>
<gene>
    <name evidence="7" type="ORF">BT96DRAFT_809738</name>
</gene>
<proteinExistence type="inferred from homology"/>
<evidence type="ECO:0000256" key="2">
    <source>
        <dbReference type="ARBA" id="ARBA00005085"/>
    </source>
</evidence>
<dbReference type="Proteomes" id="UP000799118">
    <property type="component" value="Unassembled WGS sequence"/>
</dbReference>
<dbReference type="Pfam" id="PF21948">
    <property type="entry name" value="LplA-B_cat"/>
    <property type="match status" value="1"/>
</dbReference>